<comment type="caution">
    <text evidence="2">The sequence shown here is derived from an EMBL/GenBank/DDBJ whole genome shotgun (WGS) entry which is preliminary data.</text>
</comment>
<feature type="transmembrane region" description="Helical" evidence="1">
    <location>
        <begin position="12"/>
        <end position="31"/>
    </location>
</feature>
<keyword evidence="1" id="KW-0472">Membrane</keyword>
<proteinExistence type="predicted"/>
<name>A0A8J8P6Z5_HALGN</name>
<evidence type="ECO:0000313" key="3">
    <source>
        <dbReference type="Proteomes" id="UP000785679"/>
    </source>
</evidence>
<organism evidence="2 3">
    <name type="scientific">Halteria grandinella</name>
    <dbReference type="NCBI Taxonomy" id="5974"/>
    <lineage>
        <taxon>Eukaryota</taxon>
        <taxon>Sar</taxon>
        <taxon>Alveolata</taxon>
        <taxon>Ciliophora</taxon>
        <taxon>Intramacronucleata</taxon>
        <taxon>Spirotrichea</taxon>
        <taxon>Stichotrichia</taxon>
        <taxon>Sporadotrichida</taxon>
        <taxon>Halteriidae</taxon>
        <taxon>Halteria</taxon>
    </lineage>
</organism>
<keyword evidence="1" id="KW-1133">Transmembrane helix</keyword>
<evidence type="ECO:0000313" key="2">
    <source>
        <dbReference type="EMBL" id="TNV87089.1"/>
    </source>
</evidence>
<feature type="transmembrane region" description="Helical" evidence="1">
    <location>
        <begin position="52"/>
        <end position="69"/>
    </location>
</feature>
<protein>
    <submittedName>
        <fullName evidence="2">Uncharacterized protein</fullName>
    </submittedName>
</protein>
<sequence length="242" mass="28148">MFVFLNEFPGVQIIANIIISLIFTTLVAYVKPYEAMNSSDAWVNIDENHFKMFNEIMVTYYLIVMMLLTDITSDYEIRTPIGMLELAIIGMCVLSNIIKAGIAAVNELRRRRADKRRGILQKYQQRLPNTTIDDNIKLNLDLLSLSNEPYLITFKPKKKKLIRLIMPPSPPEVKIPANVTREIVRELSNISIRYERSEETYQTPLQAYEIGLQGGHVRQQWGLRIIREIESEREEESIWKNT</sequence>
<keyword evidence="1" id="KW-0812">Transmembrane</keyword>
<evidence type="ECO:0000256" key="1">
    <source>
        <dbReference type="SAM" id="Phobius"/>
    </source>
</evidence>
<keyword evidence="3" id="KW-1185">Reference proteome</keyword>
<dbReference type="OrthoDB" id="327433at2759"/>
<reference evidence="2" key="1">
    <citation type="submission" date="2019-06" db="EMBL/GenBank/DDBJ databases">
        <authorList>
            <person name="Zheng W."/>
        </authorList>
    </citation>
    <scope>NUCLEOTIDE SEQUENCE</scope>
    <source>
        <strain evidence="2">QDHG01</strain>
    </source>
</reference>
<gene>
    <name evidence="2" type="ORF">FGO68_gene15224</name>
</gene>
<dbReference type="EMBL" id="RRYP01000637">
    <property type="protein sequence ID" value="TNV87089.1"/>
    <property type="molecule type" value="Genomic_DNA"/>
</dbReference>
<dbReference type="Proteomes" id="UP000785679">
    <property type="component" value="Unassembled WGS sequence"/>
</dbReference>
<accession>A0A8J8P6Z5</accession>
<feature type="transmembrane region" description="Helical" evidence="1">
    <location>
        <begin position="81"/>
        <end position="105"/>
    </location>
</feature>
<dbReference type="AlphaFoldDB" id="A0A8J8P6Z5"/>